<name>A0A8S5SB89_9CAUD</name>
<evidence type="ECO:0000313" key="1">
    <source>
        <dbReference type="EMBL" id="DAF47935.1"/>
    </source>
</evidence>
<proteinExistence type="predicted"/>
<dbReference type="EMBL" id="BK032561">
    <property type="protein sequence ID" value="DAF47935.1"/>
    <property type="molecule type" value="Genomic_DNA"/>
</dbReference>
<accession>A0A8S5SB89</accession>
<reference evidence="1" key="1">
    <citation type="journal article" date="2021" name="Proc. Natl. Acad. Sci. U.S.A.">
        <title>A Catalog of Tens of Thousands of Viruses from Human Metagenomes Reveals Hidden Associations with Chronic Diseases.</title>
        <authorList>
            <person name="Tisza M.J."/>
            <person name="Buck C.B."/>
        </authorList>
    </citation>
    <scope>NUCLEOTIDE SEQUENCE</scope>
    <source>
        <strain evidence="1">Ct0D87</strain>
    </source>
</reference>
<protein>
    <submittedName>
        <fullName evidence="1">Uncharacterized protein</fullName>
    </submittedName>
</protein>
<organism evidence="1">
    <name type="scientific">Siphoviridae sp. ct0D87</name>
    <dbReference type="NCBI Taxonomy" id="2827760"/>
    <lineage>
        <taxon>Viruses</taxon>
        <taxon>Duplodnaviria</taxon>
        <taxon>Heunggongvirae</taxon>
        <taxon>Uroviricota</taxon>
        <taxon>Caudoviricetes</taxon>
    </lineage>
</organism>
<sequence length="52" mass="5773">MILLTLETLIFNLSACSLTVHPYILVLKIISSSLVNKARLINSSRIILFQGT</sequence>